<name>X1UBC4_9ZZZZ</name>
<proteinExistence type="predicted"/>
<protein>
    <submittedName>
        <fullName evidence="1">Uncharacterized protein</fullName>
    </submittedName>
</protein>
<feature type="non-terminal residue" evidence="1">
    <location>
        <position position="1"/>
    </location>
</feature>
<dbReference type="EMBL" id="BARW01019935">
    <property type="protein sequence ID" value="GAJ00887.1"/>
    <property type="molecule type" value="Genomic_DNA"/>
</dbReference>
<evidence type="ECO:0000313" key="1">
    <source>
        <dbReference type="EMBL" id="GAJ00887.1"/>
    </source>
</evidence>
<organism evidence="1">
    <name type="scientific">marine sediment metagenome</name>
    <dbReference type="NCBI Taxonomy" id="412755"/>
    <lineage>
        <taxon>unclassified sequences</taxon>
        <taxon>metagenomes</taxon>
        <taxon>ecological metagenomes</taxon>
    </lineage>
</organism>
<dbReference type="AlphaFoldDB" id="X1UBC4"/>
<comment type="caution">
    <text evidence="1">The sequence shown here is derived from an EMBL/GenBank/DDBJ whole genome shotgun (WGS) entry which is preliminary data.</text>
</comment>
<sequence>EISAGVYQIEIIFVVDGDSQKQFRQFIVGNTAERK</sequence>
<gene>
    <name evidence="1" type="ORF">S12H4_33777</name>
</gene>
<reference evidence="1" key="1">
    <citation type="journal article" date="2014" name="Front. Microbiol.">
        <title>High frequency of phylogenetically diverse reductive dehalogenase-homologous genes in deep subseafloor sedimentary metagenomes.</title>
        <authorList>
            <person name="Kawai M."/>
            <person name="Futagami T."/>
            <person name="Toyoda A."/>
            <person name="Takaki Y."/>
            <person name="Nishi S."/>
            <person name="Hori S."/>
            <person name="Arai W."/>
            <person name="Tsubouchi T."/>
            <person name="Morono Y."/>
            <person name="Uchiyama I."/>
            <person name="Ito T."/>
            <person name="Fujiyama A."/>
            <person name="Inagaki F."/>
            <person name="Takami H."/>
        </authorList>
    </citation>
    <scope>NUCLEOTIDE SEQUENCE</scope>
    <source>
        <strain evidence="1">Expedition CK06-06</strain>
    </source>
</reference>
<accession>X1UBC4</accession>